<evidence type="ECO:0008006" key="3">
    <source>
        <dbReference type="Google" id="ProtNLM"/>
    </source>
</evidence>
<keyword evidence="2" id="KW-1185">Reference proteome</keyword>
<evidence type="ECO:0000313" key="1">
    <source>
        <dbReference type="EMBL" id="CAG2058698.1"/>
    </source>
</evidence>
<dbReference type="SUPFAM" id="SSF51011">
    <property type="entry name" value="Glycosyl hydrolase domain"/>
    <property type="match status" value="1"/>
</dbReference>
<accession>A0ABN7NST8</accession>
<sequence>MASLVLTDSSQLTADGFEKLPDQNISQLRAVSQHQRSHGATVYTMTSGHKVKDEMLTRLNYQLCGGIGIIQARRCVGRDYGASSIVCVCNATYCDSLEPINEERISGGNYLNYVSSKSGLRLEPNTGTLSDE</sequence>
<organism evidence="1 2">
    <name type="scientific">Timema podura</name>
    <name type="common">Walking stick</name>
    <dbReference type="NCBI Taxonomy" id="61482"/>
    <lineage>
        <taxon>Eukaryota</taxon>
        <taxon>Metazoa</taxon>
        <taxon>Ecdysozoa</taxon>
        <taxon>Arthropoda</taxon>
        <taxon>Hexapoda</taxon>
        <taxon>Insecta</taxon>
        <taxon>Pterygota</taxon>
        <taxon>Neoptera</taxon>
        <taxon>Polyneoptera</taxon>
        <taxon>Phasmatodea</taxon>
        <taxon>Timematodea</taxon>
        <taxon>Timematoidea</taxon>
        <taxon>Timematidae</taxon>
        <taxon>Timema</taxon>
    </lineage>
</organism>
<dbReference type="EMBL" id="CAJPIN010007784">
    <property type="protein sequence ID" value="CAG2058698.1"/>
    <property type="molecule type" value="Genomic_DNA"/>
</dbReference>
<evidence type="ECO:0000313" key="2">
    <source>
        <dbReference type="Proteomes" id="UP001153148"/>
    </source>
</evidence>
<gene>
    <name evidence="1" type="ORF">TPAB3V08_LOCUS5667</name>
</gene>
<proteinExistence type="predicted"/>
<reference evidence="1" key="1">
    <citation type="submission" date="2021-03" db="EMBL/GenBank/DDBJ databases">
        <authorList>
            <person name="Tran Van P."/>
        </authorList>
    </citation>
    <scope>NUCLEOTIDE SEQUENCE</scope>
</reference>
<feature type="non-terminal residue" evidence="1">
    <location>
        <position position="132"/>
    </location>
</feature>
<dbReference type="Proteomes" id="UP001153148">
    <property type="component" value="Unassembled WGS sequence"/>
</dbReference>
<name>A0ABN7NST8_TIMPD</name>
<comment type="caution">
    <text evidence="1">The sequence shown here is derived from an EMBL/GenBank/DDBJ whole genome shotgun (WGS) entry which is preliminary data.</text>
</comment>
<protein>
    <recommendedName>
        <fullName evidence="3">Glucosylceramidase</fullName>
    </recommendedName>
</protein>